<gene>
    <name evidence="1" type="ORF">GCM10017581_054780</name>
</gene>
<organism evidence="1 2">
    <name type="scientific">Dactylosporangium matsuzakiense</name>
    <dbReference type="NCBI Taxonomy" id="53360"/>
    <lineage>
        <taxon>Bacteria</taxon>
        <taxon>Bacillati</taxon>
        <taxon>Actinomycetota</taxon>
        <taxon>Actinomycetes</taxon>
        <taxon>Micromonosporales</taxon>
        <taxon>Micromonosporaceae</taxon>
        <taxon>Dactylosporangium</taxon>
    </lineage>
</organism>
<keyword evidence="2" id="KW-1185">Reference proteome</keyword>
<dbReference type="EMBL" id="BSFP01000037">
    <property type="protein sequence ID" value="GLL03732.1"/>
    <property type="molecule type" value="Genomic_DNA"/>
</dbReference>
<dbReference type="AlphaFoldDB" id="A0A9W6NP57"/>
<protein>
    <submittedName>
        <fullName evidence="1">Uncharacterized protein</fullName>
    </submittedName>
</protein>
<reference evidence="1" key="2">
    <citation type="submission" date="2023-01" db="EMBL/GenBank/DDBJ databases">
        <authorList>
            <person name="Sun Q."/>
            <person name="Evtushenko L."/>
        </authorList>
    </citation>
    <scope>NUCLEOTIDE SEQUENCE</scope>
    <source>
        <strain evidence="1">VKM Ac-1321</strain>
    </source>
</reference>
<evidence type="ECO:0000313" key="1">
    <source>
        <dbReference type="EMBL" id="GLL03732.1"/>
    </source>
</evidence>
<reference evidence="1" key="1">
    <citation type="journal article" date="2014" name="Int. J. Syst. Evol. Microbiol.">
        <title>Complete genome sequence of Corynebacterium casei LMG S-19264T (=DSM 44701T), isolated from a smear-ripened cheese.</title>
        <authorList>
            <consortium name="US DOE Joint Genome Institute (JGI-PGF)"/>
            <person name="Walter F."/>
            <person name="Albersmeier A."/>
            <person name="Kalinowski J."/>
            <person name="Ruckert C."/>
        </authorList>
    </citation>
    <scope>NUCLEOTIDE SEQUENCE</scope>
    <source>
        <strain evidence="1">VKM Ac-1321</strain>
    </source>
</reference>
<name>A0A9W6NP57_9ACTN</name>
<accession>A0A9W6NP57</accession>
<proteinExistence type="predicted"/>
<dbReference type="RefSeq" id="WP_271189552.1">
    <property type="nucleotide sequence ID" value="NZ_BSFP01000037.1"/>
</dbReference>
<comment type="caution">
    <text evidence="1">The sequence shown here is derived from an EMBL/GenBank/DDBJ whole genome shotgun (WGS) entry which is preliminary data.</text>
</comment>
<dbReference type="Proteomes" id="UP001143480">
    <property type="component" value="Unassembled WGS sequence"/>
</dbReference>
<sequence>MYRKHRPATATPLRPCCVRRHHTQTPAVITYKTRAARDAAAQRWAGHDGHPVVTACWDATHAEGGAGHGWTVDGLVAPSRVTVTLHIANIYELHGTIETTATVTIPIPPADAASDAYHDWAYEHIFAETGTGHTGGESAHVVRITASTIPDLVGRTFRFGL</sequence>
<evidence type="ECO:0000313" key="2">
    <source>
        <dbReference type="Proteomes" id="UP001143480"/>
    </source>
</evidence>